<dbReference type="InterPro" id="IPR003593">
    <property type="entry name" value="AAA+_ATPase"/>
</dbReference>
<protein>
    <recommendedName>
        <fullName evidence="8">DNA polymerase III subunit gamma/tau</fullName>
        <ecNumber evidence="8">2.7.7.7</ecNumber>
    </recommendedName>
</protein>
<dbReference type="EMBL" id="AP027079">
    <property type="protein sequence ID" value="BDU69304.1"/>
    <property type="molecule type" value="Genomic_DNA"/>
</dbReference>
<evidence type="ECO:0000256" key="6">
    <source>
        <dbReference type="ARBA" id="ARBA00022932"/>
    </source>
</evidence>
<dbReference type="Gene3D" id="3.40.50.300">
    <property type="entry name" value="P-loop containing nucleotide triphosphate hydrolases"/>
    <property type="match status" value="1"/>
</dbReference>
<evidence type="ECO:0000256" key="7">
    <source>
        <dbReference type="ARBA" id="ARBA00049244"/>
    </source>
</evidence>
<name>A0ABN6UZM3_9BACT</name>
<gene>
    <name evidence="8" type="primary">dnaX</name>
    <name evidence="11" type="ORF">GETHOR_14050</name>
</gene>
<keyword evidence="4" id="KW-0862">Zinc</keyword>
<feature type="domain" description="AAA+ ATPase" evidence="10">
    <location>
        <begin position="39"/>
        <end position="187"/>
    </location>
</feature>
<reference evidence="12" key="1">
    <citation type="journal article" date="2023" name="Int. J. Syst. Evol. Microbiol.">
        <title>Mesoterricola silvestris gen. nov., sp. nov., Mesoterricola sediminis sp. nov., Geothrix oryzae sp. nov., Geothrix edaphica sp. nov., Geothrix rubra sp. nov., and Geothrix limicola sp. nov., six novel members of Acidobacteriota isolated from soils.</title>
        <authorList>
            <person name="Itoh H."/>
            <person name="Sugisawa Y."/>
            <person name="Mise K."/>
            <person name="Xu Z."/>
            <person name="Kuniyasu M."/>
            <person name="Ushijima N."/>
            <person name="Kawano K."/>
            <person name="Kobayashi E."/>
            <person name="Shiratori Y."/>
            <person name="Masuda Y."/>
            <person name="Senoo K."/>
        </authorList>
    </citation>
    <scope>NUCLEOTIDE SEQUENCE [LARGE SCALE GENOMIC DNA]</scope>
    <source>
        <strain evidence="12">Red222</strain>
    </source>
</reference>
<keyword evidence="2" id="KW-0479">Metal-binding</keyword>
<comment type="subunit">
    <text evidence="8">DNA polymerase III contains a core (composed of alpha, epsilon and theta chains) that associates with a tau subunit. This core dimerizes to form the POLIII' complex. PolIII' associates with the gamma complex (composed of gamma, delta, delta', psi and chi chains) and with the beta chain to form the complete DNA polymerase III complex.</text>
</comment>
<keyword evidence="12" id="KW-1185">Reference proteome</keyword>
<dbReference type="InterPro" id="IPR045085">
    <property type="entry name" value="HLD_clamp_pol_III_gamma_tau"/>
</dbReference>
<dbReference type="CDD" id="cd00009">
    <property type="entry name" value="AAA"/>
    <property type="match status" value="1"/>
</dbReference>
<comment type="function">
    <text evidence="8">DNA polymerase III is a complex, multichain enzyme responsible for most of the replicative synthesis in bacteria. This DNA polymerase also exhibits 3' to 5' exonuclease activity.</text>
</comment>
<evidence type="ECO:0000256" key="9">
    <source>
        <dbReference type="SAM" id="MobiDB-lite"/>
    </source>
</evidence>
<evidence type="ECO:0000313" key="12">
    <source>
        <dbReference type="Proteomes" id="UP001242010"/>
    </source>
</evidence>
<keyword evidence="5 8" id="KW-0067">ATP-binding</keyword>
<keyword evidence="3 8" id="KW-0547">Nucleotide-binding</keyword>
<dbReference type="InterPro" id="IPR001270">
    <property type="entry name" value="ClpA/B"/>
</dbReference>
<keyword evidence="8" id="KW-0235">DNA replication</keyword>
<dbReference type="InterPro" id="IPR050238">
    <property type="entry name" value="DNA_Rep/Repair_Clamp_Loader"/>
</dbReference>
<evidence type="ECO:0000256" key="8">
    <source>
        <dbReference type="RuleBase" id="RU364063"/>
    </source>
</evidence>
<dbReference type="Proteomes" id="UP001242010">
    <property type="component" value="Chromosome"/>
</dbReference>
<evidence type="ECO:0000256" key="4">
    <source>
        <dbReference type="ARBA" id="ARBA00022833"/>
    </source>
</evidence>
<dbReference type="SUPFAM" id="SSF48019">
    <property type="entry name" value="post-AAA+ oligomerization domain-like"/>
    <property type="match status" value="1"/>
</dbReference>
<dbReference type="Pfam" id="PF13177">
    <property type="entry name" value="DNA_pol3_delta2"/>
    <property type="match status" value="1"/>
</dbReference>
<sequence length="553" mass="59378">MSTLALKYRPRLLSDLVGQEGSVKALANALKRAKESGRIHQAYLFAGVRGTGKTSTARILARALNCAEGPTATPCGVCDPCRAAEQPDSSLDIVEIDAASRASVADARALREQVQTRPAFCRYRIYIIDEVHMLSTEAFNALLKVIEEPPPHAIFVLATTELQDVPDTIKSRVQIFPFRLIPVGLIEGRLRHVCEHEGVEVEAGSLRLVAEAGQGSMRDALTILDRVIAAGDGKVLEEAVREQLGIVSAHLVQGVLSALVIGDTAALVEACRELNEQGADWATFWRELVLAFRDRLEAEARAARGPQDLLRWARMLNLLLSRERDLRDSSLPRVVVELALLTAAQLPHLAPLDALVSGAYGAGAPPRPSSPPAGPPPVPSRAPQAAPAPEGPRRPAPAPTSTPAASFPARPAPASVPSPARAQAPVPAGAPAPPQLRVACSEALRQVPGLRALGTAPQMATDLRWEPPVLHFRFPGNVRQTLQDLEREKTNPHVLAALAAVLPGLRELEISFEGGSAGETQGDRPEDRLRREPAFQELLRLSGGEVLEIRRES</sequence>
<feature type="compositionally biased region" description="Pro residues" evidence="9">
    <location>
        <begin position="365"/>
        <end position="380"/>
    </location>
</feature>
<evidence type="ECO:0000259" key="10">
    <source>
        <dbReference type="SMART" id="SM00382"/>
    </source>
</evidence>
<accession>A0ABN6UZM3</accession>
<dbReference type="InterPro" id="IPR012763">
    <property type="entry name" value="DNA_pol_III_sug/sutau_N"/>
</dbReference>
<evidence type="ECO:0000313" key="11">
    <source>
        <dbReference type="EMBL" id="BDU69304.1"/>
    </source>
</evidence>
<dbReference type="PANTHER" id="PTHR11669">
    <property type="entry name" value="REPLICATION FACTOR C / DNA POLYMERASE III GAMMA-TAU SUBUNIT"/>
    <property type="match status" value="1"/>
</dbReference>
<dbReference type="InterPro" id="IPR008921">
    <property type="entry name" value="DNA_pol3_clamp-load_cplx_C"/>
</dbReference>
<dbReference type="SUPFAM" id="SSF52540">
    <property type="entry name" value="P-loop containing nucleoside triphosphate hydrolases"/>
    <property type="match status" value="1"/>
</dbReference>
<feature type="compositionally biased region" description="Low complexity" evidence="9">
    <location>
        <begin position="417"/>
        <end position="427"/>
    </location>
</feature>
<keyword evidence="8" id="KW-0808">Transferase</keyword>
<dbReference type="NCBIfam" id="TIGR02397">
    <property type="entry name" value="dnaX_nterm"/>
    <property type="match status" value="1"/>
</dbReference>
<dbReference type="SMART" id="SM00382">
    <property type="entry name" value="AAA"/>
    <property type="match status" value="1"/>
</dbReference>
<comment type="similarity">
    <text evidence="1 8">Belongs to the DnaX/STICHEL family.</text>
</comment>
<dbReference type="EC" id="2.7.7.7" evidence="8"/>
<dbReference type="CDD" id="cd18137">
    <property type="entry name" value="HLD_clamp_pol_III_gamma_tau"/>
    <property type="match status" value="1"/>
</dbReference>
<evidence type="ECO:0000256" key="2">
    <source>
        <dbReference type="ARBA" id="ARBA00022723"/>
    </source>
</evidence>
<dbReference type="InterPro" id="IPR027417">
    <property type="entry name" value="P-loop_NTPase"/>
</dbReference>
<keyword evidence="6 8" id="KW-0239">DNA-directed DNA polymerase</keyword>
<dbReference type="PANTHER" id="PTHR11669:SF0">
    <property type="entry name" value="PROTEIN STICHEL-LIKE 2"/>
    <property type="match status" value="1"/>
</dbReference>
<dbReference type="RefSeq" id="WP_286355944.1">
    <property type="nucleotide sequence ID" value="NZ_AP027079.1"/>
</dbReference>
<comment type="catalytic activity">
    <reaction evidence="7 8">
        <text>DNA(n) + a 2'-deoxyribonucleoside 5'-triphosphate = DNA(n+1) + diphosphate</text>
        <dbReference type="Rhea" id="RHEA:22508"/>
        <dbReference type="Rhea" id="RHEA-COMP:17339"/>
        <dbReference type="Rhea" id="RHEA-COMP:17340"/>
        <dbReference type="ChEBI" id="CHEBI:33019"/>
        <dbReference type="ChEBI" id="CHEBI:61560"/>
        <dbReference type="ChEBI" id="CHEBI:173112"/>
        <dbReference type="EC" id="2.7.7.7"/>
    </reaction>
</comment>
<keyword evidence="8" id="KW-0548">Nucleotidyltransferase</keyword>
<feature type="region of interest" description="Disordered" evidence="9">
    <location>
        <begin position="363"/>
        <end position="430"/>
    </location>
</feature>
<proteinExistence type="inferred from homology"/>
<evidence type="ECO:0000256" key="5">
    <source>
        <dbReference type="ARBA" id="ARBA00022840"/>
    </source>
</evidence>
<dbReference type="Gene3D" id="1.10.8.60">
    <property type="match status" value="1"/>
</dbReference>
<evidence type="ECO:0000256" key="1">
    <source>
        <dbReference type="ARBA" id="ARBA00006360"/>
    </source>
</evidence>
<organism evidence="11 12">
    <name type="scientific">Geothrix oryzae</name>
    <dbReference type="NCBI Taxonomy" id="2927975"/>
    <lineage>
        <taxon>Bacteria</taxon>
        <taxon>Pseudomonadati</taxon>
        <taxon>Acidobacteriota</taxon>
        <taxon>Holophagae</taxon>
        <taxon>Holophagales</taxon>
        <taxon>Holophagaceae</taxon>
        <taxon>Geothrix</taxon>
    </lineage>
</organism>
<evidence type="ECO:0000256" key="3">
    <source>
        <dbReference type="ARBA" id="ARBA00022741"/>
    </source>
</evidence>
<dbReference type="Pfam" id="PF22608">
    <property type="entry name" value="DNAX_ATPase_lid"/>
    <property type="match status" value="1"/>
</dbReference>
<dbReference type="PRINTS" id="PR00300">
    <property type="entry name" value="CLPPROTEASEA"/>
</dbReference>